<evidence type="ECO:0000256" key="7">
    <source>
        <dbReference type="ARBA" id="ARBA00023145"/>
    </source>
</evidence>
<keyword evidence="8 12" id="KW-0594">Phospholipid biosynthesis</keyword>
<gene>
    <name evidence="12" type="primary">psd</name>
    <name evidence="13" type="ORF">J2T57_000830</name>
</gene>
<feature type="modified residue" description="Pyruvic acid (Ser); by autocatalysis" evidence="12">
    <location>
        <position position="265"/>
    </location>
</feature>
<feature type="active site" description="Charge relay system; for autoendoproteolytic cleavage activity" evidence="12">
    <location>
        <position position="162"/>
    </location>
</feature>
<dbReference type="EC" id="4.1.1.65" evidence="12"/>
<keyword evidence="11 12" id="KW-0670">Pyruvate</keyword>
<evidence type="ECO:0000313" key="14">
    <source>
        <dbReference type="Proteomes" id="UP001205843"/>
    </source>
</evidence>
<dbReference type="GO" id="GO:0006646">
    <property type="term" value="P:phosphatidylethanolamine biosynthetic process"/>
    <property type="evidence" value="ECO:0007669"/>
    <property type="project" value="UniProtKB-UniRule"/>
</dbReference>
<evidence type="ECO:0000256" key="11">
    <source>
        <dbReference type="ARBA" id="ARBA00023317"/>
    </source>
</evidence>
<dbReference type="Proteomes" id="UP001205843">
    <property type="component" value="Unassembled WGS sequence"/>
</dbReference>
<dbReference type="PANTHER" id="PTHR10067:SF6">
    <property type="entry name" value="PHOSPHATIDYLSERINE DECARBOXYLASE PROENZYME, MITOCHONDRIAL"/>
    <property type="match status" value="1"/>
</dbReference>
<feature type="active site" description="Charge relay system; for autoendoproteolytic cleavage activity" evidence="12">
    <location>
        <position position="265"/>
    </location>
</feature>
<name>A0AAE3KAQ9_9GAMM</name>
<evidence type="ECO:0000256" key="2">
    <source>
        <dbReference type="ARBA" id="ARBA00022475"/>
    </source>
</evidence>
<dbReference type="EMBL" id="JALJXV010000002">
    <property type="protein sequence ID" value="MCP1673731.1"/>
    <property type="molecule type" value="Genomic_DNA"/>
</dbReference>
<comment type="catalytic activity">
    <reaction evidence="12">
        <text>a 1,2-diacyl-sn-glycero-3-phospho-L-serine + H(+) = a 1,2-diacyl-sn-glycero-3-phosphoethanolamine + CO2</text>
        <dbReference type="Rhea" id="RHEA:20828"/>
        <dbReference type="ChEBI" id="CHEBI:15378"/>
        <dbReference type="ChEBI" id="CHEBI:16526"/>
        <dbReference type="ChEBI" id="CHEBI:57262"/>
        <dbReference type="ChEBI" id="CHEBI:64612"/>
        <dbReference type="EC" id="4.1.1.65"/>
    </reaction>
</comment>
<comment type="similarity">
    <text evidence="12">Belongs to the phosphatidylserine decarboxylase family. PSD-B subfamily. Prokaryotic type I sub-subfamily.</text>
</comment>
<evidence type="ECO:0000256" key="4">
    <source>
        <dbReference type="ARBA" id="ARBA00022793"/>
    </source>
</evidence>
<accession>A0AAE3KAQ9</accession>
<dbReference type="InterPro" id="IPR033178">
    <property type="entry name" value="PSD_type1_pro"/>
</dbReference>
<dbReference type="AlphaFoldDB" id="A0AAE3KAQ9"/>
<feature type="chain" id="PRO_5041754782" description="Phosphatidylserine decarboxylase alpha chain" evidence="12">
    <location>
        <begin position="265"/>
        <end position="302"/>
    </location>
</feature>
<proteinExistence type="inferred from homology"/>
<comment type="subcellular location">
    <subcellularLocation>
        <location evidence="12">Cell membrane</location>
        <topology evidence="12">Peripheral membrane protein</topology>
    </subcellularLocation>
</comment>
<keyword evidence="9 12" id="KW-0456">Lyase</keyword>
<keyword evidence="14" id="KW-1185">Reference proteome</keyword>
<keyword evidence="6 12" id="KW-0472">Membrane</keyword>
<dbReference type="GO" id="GO:0004609">
    <property type="term" value="F:phosphatidylserine decarboxylase activity"/>
    <property type="evidence" value="ECO:0007669"/>
    <property type="project" value="UniProtKB-UniRule"/>
</dbReference>
<keyword evidence="5 12" id="KW-0443">Lipid metabolism</keyword>
<keyword evidence="7 12" id="KW-0865">Zymogen</keyword>
<evidence type="ECO:0000256" key="12">
    <source>
        <dbReference type="HAMAP-Rule" id="MF_00662"/>
    </source>
</evidence>
<comment type="PTM">
    <text evidence="12">Is synthesized initially as an inactive proenzyme. Formation of the active enzyme involves a self-maturation process in which the active site pyruvoyl group is generated from an internal serine residue via an autocatalytic post-translational modification. Two non-identical subunits are generated from the proenzyme in this reaction, and the pyruvate is formed at the N-terminus of the alpha chain, which is derived from the carboxyl end of the proenzyme. The autoendoproteolytic cleavage occurs by a canonical serine protease mechanism, in which the side chain hydroxyl group of the serine supplies its oxygen atom to form the C-terminus of the beta chain, while the remainder of the serine residue undergoes an oxidative deamination to produce ammonia and the pyruvoyl prosthetic group on the alpha chain. During this reaction, the Ser that is part of the protease active site of the proenzyme becomes the pyruvoyl prosthetic group, which constitutes an essential element of the active site of the mature decarboxylase.</text>
</comment>
<organism evidence="13 14">
    <name type="scientific">Natronocella acetinitrilica</name>
    <dbReference type="NCBI Taxonomy" id="414046"/>
    <lineage>
        <taxon>Bacteria</taxon>
        <taxon>Pseudomonadati</taxon>
        <taxon>Pseudomonadota</taxon>
        <taxon>Gammaproteobacteria</taxon>
        <taxon>Chromatiales</taxon>
        <taxon>Ectothiorhodospiraceae</taxon>
        <taxon>Natronocella</taxon>
    </lineage>
</organism>
<feature type="active site" description="Schiff-base intermediate with substrate; via pyruvic acid; for decarboxylase activity" evidence="12">
    <location>
        <position position="265"/>
    </location>
</feature>
<dbReference type="NCBIfam" id="TIGR00163">
    <property type="entry name" value="PS_decarb"/>
    <property type="match status" value="1"/>
</dbReference>
<evidence type="ECO:0000256" key="10">
    <source>
        <dbReference type="ARBA" id="ARBA00023264"/>
    </source>
</evidence>
<evidence type="ECO:0000313" key="13">
    <source>
        <dbReference type="EMBL" id="MCP1673731.1"/>
    </source>
</evidence>
<dbReference type="HAMAP" id="MF_00662">
    <property type="entry name" value="PS_decarb_PSD_B_type1"/>
    <property type="match status" value="1"/>
</dbReference>
<keyword evidence="4 12" id="KW-0210">Decarboxylase</keyword>
<comment type="caution">
    <text evidence="13">The sequence shown here is derived from an EMBL/GenBank/DDBJ whole genome shotgun (WGS) entry which is preliminary data.</text>
</comment>
<evidence type="ECO:0000256" key="8">
    <source>
        <dbReference type="ARBA" id="ARBA00023209"/>
    </source>
</evidence>
<dbReference type="PANTHER" id="PTHR10067">
    <property type="entry name" value="PHOSPHATIDYLSERINE DECARBOXYLASE"/>
    <property type="match status" value="1"/>
</dbReference>
<comment type="cofactor">
    <cofactor evidence="12">
        <name>pyruvate</name>
        <dbReference type="ChEBI" id="CHEBI:15361"/>
    </cofactor>
    <text evidence="12">Binds 1 pyruvoyl group covalently per subunit.</text>
</comment>
<comment type="pathway">
    <text evidence="1">Lipid metabolism.</text>
</comment>
<dbReference type="Pfam" id="PF02666">
    <property type="entry name" value="PS_Dcarbxylase"/>
    <property type="match status" value="1"/>
</dbReference>
<evidence type="ECO:0000256" key="6">
    <source>
        <dbReference type="ARBA" id="ARBA00023136"/>
    </source>
</evidence>
<comment type="pathway">
    <text evidence="12">Phospholipid metabolism; phosphatidylethanolamine biosynthesis; phosphatidylethanolamine from CDP-diacylglycerol: step 2/2.</text>
</comment>
<feature type="site" description="Cleavage (non-hydrolytic); by autocatalysis" evidence="12">
    <location>
        <begin position="264"/>
        <end position="265"/>
    </location>
</feature>
<protein>
    <recommendedName>
        <fullName evidence="12">Phosphatidylserine decarboxylase proenzyme</fullName>
        <ecNumber evidence="12">4.1.1.65</ecNumber>
    </recommendedName>
    <component>
        <recommendedName>
            <fullName evidence="12">Phosphatidylserine decarboxylase alpha chain</fullName>
        </recommendedName>
    </component>
    <component>
        <recommendedName>
            <fullName evidence="12">Phosphatidylserine decarboxylase beta chain</fullName>
        </recommendedName>
    </component>
</protein>
<comment type="function">
    <text evidence="12">Catalyzes the formation of phosphatidylethanolamine (PtdEtn) from phosphatidylserine (PtdSer).</text>
</comment>
<comment type="subunit">
    <text evidence="12">Heterodimer of a large membrane-associated beta subunit and a small pyruvoyl-containing alpha subunit.</text>
</comment>
<keyword evidence="2 12" id="KW-1003">Cell membrane</keyword>
<dbReference type="InterPro" id="IPR003817">
    <property type="entry name" value="PS_Dcarbxylase"/>
</dbReference>
<feature type="active site" description="Charge relay system; for autoendoproteolytic cleavage activity" evidence="12">
    <location>
        <position position="105"/>
    </location>
</feature>
<sequence length="302" mass="33507">MSEKPAGRYVSESPSTADWLKTLPLYPLPHHAISRLIHRLTRVKAAWFRRPLTRWFVQRFNVDMREAEQTDPLAFPTFNAFFTRELKADARPLPDDKHAVCCPADGAISALGPLSGDRIIQAKGHDYSLRTLLGGDATQAALFEDGSFMTVYLSPRDYHRVHMPLSGSLREVTHVPGRLFSVGRHTVKTVPGLFARNERIVCLFETAHGPMAVVLVGAINVASIETVWAGEITPPRGRDIRGWRYEPGKINLDRGEELGRFNMGSTAIVLFPPGMVEFSAGLRADERVQVRQAVGTVVGGEQ</sequence>
<keyword evidence="10 12" id="KW-1208">Phospholipid metabolism</keyword>
<dbReference type="InterPro" id="IPR033177">
    <property type="entry name" value="PSD-B"/>
</dbReference>
<evidence type="ECO:0000256" key="5">
    <source>
        <dbReference type="ARBA" id="ARBA00023098"/>
    </source>
</evidence>
<evidence type="ECO:0000256" key="1">
    <source>
        <dbReference type="ARBA" id="ARBA00005189"/>
    </source>
</evidence>
<keyword evidence="3 12" id="KW-0444">Lipid biosynthesis</keyword>
<evidence type="ECO:0000256" key="9">
    <source>
        <dbReference type="ARBA" id="ARBA00023239"/>
    </source>
</evidence>
<feature type="chain" id="PRO_5041754783" description="Phosphatidylserine decarboxylase beta chain" evidence="12">
    <location>
        <begin position="1"/>
        <end position="264"/>
    </location>
</feature>
<dbReference type="RefSeq" id="WP_253474660.1">
    <property type="nucleotide sequence ID" value="NZ_JALJXV010000002.1"/>
</dbReference>
<evidence type="ECO:0000256" key="3">
    <source>
        <dbReference type="ARBA" id="ARBA00022516"/>
    </source>
</evidence>
<reference evidence="13" key="1">
    <citation type="submission" date="2022-03" db="EMBL/GenBank/DDBJ databases">
        <title>Genomic Encyclopedia of Type Strains, Phase III (KMG-III): the genomes of soil and plant-associated and newly described type strains.</title>
        <authorList>
            <person name="Whitman W."/>
        </authorList>
    </citation>
    <scope>NUCLEOTIDE SEQUENCE</scope>
    <source>
        <strain evidence="13">ANL 6-2</strain>
    </source>
</reference>
<dbReference type="GO" id="GO:0005886">
    <property type="term" value="C:plasma membrane"/>
    <property type="evidence" value="ECO:0007669"/>
    <property type="project" value="UniProtKB-SubCell"/>
</dbReference>